<dbReference type="EMBL" id="JACGWU010000005">
    <property type="protein sequence ID" value="MBA8829462.1"/>
    <property type="molecule type" value="Genomic_DNA"/>
</dbReference>
<organism evidence="1 2">
    <name type="scientific">Alpinimonas psychrophila</name>
    <dbReference type="NCBI Taxonomy" id="748908"/>
    <lineage>
        <taxon>Bacteria</taxon>
        <taxon>Bacillati</taxon>
        <taxon>Actinomycetota</taxon>
        <taxon>Actinomycetes</taxon>
        <taxon>Micrococcales</taxon>
        <taxon>Microbacteriaceae</taxon>
        <taxon>Alpinimonas</taxon>
    </lineage>
</organism>
<keyword evidence="2" id="KW-1185">Reference proteome</keyword>
<gene>
    <name evidence="1" type="ORF">FB555_001571</name>
</gene>
<protein>
    <submittedName>
        <fullName evidence="1">Uncharacterized protein</fullName>
    </submittedName>
</protein>
<dbReference type="RefSeq" id="WP_182484902.1">
    <property type="nucleotide sequence ID" value="NZ_JACGWU010000005.1"/>
</dbReference>
<reference evidence="1 2" key="1">
    <citation type="submission" date="2020-07" db="EMBL/GenBank/DDBJ databases">
        <title>Sequencing the genomes of 1000 actinobacteria strains.</title>
        <authorList>
            <person name="Klenk H.-P."/>
        </authorList>
    </citation>
    <scope>NUCLEOTIDE SEQUENCE [LARGE SCALE GENOMIC DNA]</scope>
    <source>
        <strain evidence="1 2">DSM 23737</strain>
    </source>
</reference>
<proteinExistence type="predicted"/>
<comment type="caution">
    <text evidence="1">The sequence shown here is derived from an EMBL/GenBank/DDBJ whole genome shotgun (WGS) entry which is preliminary data.</text>
</comment>
<accession>A0A7W3JUR1</accession>
<dbReference type="Proteomes" id="UP000524237">
    <property type="component" value="Unassembled WGS sequence"/>
</dbReference>
<sequence length="52" mass="5413">MVVIVSAFIVLVIWAVVGTIVLVARDGYGSVPDAKPPTVEAVPGAPLQVLRE</sequence>
<dbReference type="AlphaFoldDB" id="A0A7W3JUR1"/>
<evidence type="ECO:0000313" key="2">
    <source>
        <dbReference type="Proteomes" id="UP000524237"/>
    </source>
</evidence>
<name>A0A7W3JUR1_9MICO</name>
<evidence type="ECO:0000313" key="1">
    <source>
        <dbReference type="EMBL" id="MBA8829462.1"/>
    </source>
</evidence>